<comment type="catalytic activity">
    <reaction evidence="1 6">
        <text>Hydrolysis of terminal, non-reducing alpha-D-galactose residues in alpha-D-galactosides, including galactose oligosaccharides, galactomannans and galactolipids.</text>
        <dbReference type="EC" id="3.2.1.22"/>
    </reaction>
</comment>
<keyword evidence="6" id="KW-1015">Disulfide bond</keyword>
<dbReference type="EC" id="3.2.1.22" evidence="3 6"/>
<feature type="signal peptide" evidence="7">
    <location>
        <begin position="1"/>
        <end position="15"/>
    </location>
</feature>
<dbReference type="GO" id="GO:0004557">
    <property type="term" value="F:alpha-galactosidase activity"/>
    <property type="evidence" value="ECO:0007669"/>
    <property type="project" value="UniProtKB-EC"/>
</dbReference>
<evidence type="ECO:0000256" key="2">
    <source>
        <dbReference type="ARBA" id="ARBA00009743"/>
    </source>
</evidence>
<dbReference type="GO" id="GO:0005975">
    <property type="term" value="P:carbohydrate metabolic process"/>
    <property type="evidence" value="ECO:0007669"/>
    <property type="project" value="InterPro"/>
</dbReference>
<dbReference type="PANTHER" id="PTHR11452">
    <property type="entry name" value="ALPHA-GALACTOSIDASE/ALPHA-N-ACETYLGALACTOSAMINIDASE"/>
    <property type="match status" value="1"/>
</dbReference>
<evidence type="ECO:0000256" key="5">
    <source>
        <dbReference type="ARBA" id="ARBA00023295"/>
    </source>
</evidence>
<keyword evidence="5 6" id="KW-0326">Glycosidase</keyword>
<dbReference type="AlphaFoldDB" id="A0AAN7YRS7"/>
<dbReference type="InterPro" id="IPR017853">
    <property type="entry name" value="GH"/>
</dbReference>
<gene>
    <name evidence="8" type="ORF">LTR62_003494</name>
</gene>
<evidence type="ECO:0000256" key="7">
    <source>
        <dbReference type="SAM" id="SignalP"/>
    </source>
</evidence>
<evidence type="ECO:0000256" key="1">
    <source>
        <dbReference type="ARBA" id="ARBA00001255"/>
    </source>
</evidence>
<evidence type="ECO:0000256" key="6">
    <source>
        <dbReference type="RuleBase" id="RU361168"/>
    </source>
</evidence>
<dbReference type="SUPFAM" id="SSF51445">
    <property type="entry name" value="(Trans)glycosidases"/>
    <property type="match status" value="1"/>
</dbReference>
<feature type="chain" id="PRO_5042965454" description="Alpha-galactosidase" evidence="7">
    <location>
        <begin position="16"/>
        <end position="197"/>
    </location>
</feature>
<dbReference type="Gene3D" id="3.20.20.70">
    <property type="entry name" value="Aldolase class I"/>
    <property type="match status" value="1"/>
</dbReference>
<evidence type="ECO:0000313" key="8">
    <source>
        <dbReference type="EMBL" id="KAK5113394.1"/>
    </source>
</evidence>
<dbReference type="PRINTS" id="PR00740">
    <property type="entry name" value="GLHYDRLASE27"/>
</dbReference>
<dbReference type="Proteomes" id="UP001310890">
    <property type="component" value="Unassembled WGS sequence"/>
</dbReference>
<evidence type="ECO:0000313" key="9">
    <source>
        <dbReference type="Proteomes" id="UP001310890"/>
    </source>
</evidence>
<comment type="similarity">
    <text evidence="2 6">Belongs to the glycosyl hydrolase 27 family.</text>
</comment>
<evidence type="ECO:0000256" key="3">
    <source>
        <dbReference type="ARBA" id="ARBA00012755"/>
    </source>
</evidence>
<comment type="caution">
    <text evidence="8">The sequence shown here is derived from an EMBL/GenBank/DDBJ whole genome shotgun (WGS) entry which is preliminary data.</text>
</comment>
<dbReference type="Pfam" id="PF16499">
    <property type="entry name" value="Melibiase_2"/>
    <property type="match status" value="1"/>
</dbReference>
<sequence length="197" mass="22159">MRTCLLTLLAGGVYAVDNGMARTPQIGWNNWNTFACDVDESLLLETSRLLINYGLRDAGYQYVVLDDCWSTGRGEDGYVVVDTNKFPNSLKHISDTLHSQKLLFGMYSSDGEMTCARYGLWHHISTENRPSADCFTVGSLDYEAQDAESFASYGVDYLKYDNCYNKGRFGTPMVTFNRFNDMAKALKATGRHILYGL</sequence>
<keyword evidence="7" id="KW-0732">Signal</keyword>
<evidence type="ECO:0000256" key="4">
    <source>
        <dbReference type="ARBA" id="ARBA00022801"/>
    </source>
</evidence>
<dbReference type="EMBL" id="JAVRRL010000024">
    <property type="protein sequence ID" value="KAK5113394.1"/>
    <property type="molecule type" value="Genomic_DNA"/>
</dbReference>
<proteinExistence type="inferred from homology"/>
<reference evidence="8" key="1">
    <citation type="submission" date="2023-08" db="EMBL/GenBank/DDBJ databases">
        <title>Black Yeasts Isolated from many extreme environments.</title>
        <authorList>
            <person name="Coleine C."/>
            <person name="Stajich J.E."/>
            <person name="Selbmann L."/>
        </authorList>
    </citation>
    <scope>NUCLEOTIDE SEQUENCE</scope>
    <source>
        <strain evidence="8">CCFEE 5401</strain>
    </source>
</reference>
<dbReference type="InterPro" id="IPR002241">
    <property type="entry name" value="Glyco_hydro_27"/>
</dbReference>
<organism evidence="8 9">
    <name type="scientific">Meristemomyces frigidus</name>
    <dbReference type="NCBI Taxonomy" id="1508187"/>
    <lineage>
        <taxon>Eukaryota</taxon>
        <taxon>Fungi</taxon>
        <taxon>Dikarya</taxon>
        <taxon>Ascomycota</taxon>
        <taxon>Pezizomycotina</taxon>
        <taxon>Dothideomycetes</taxon>
        <taxon>Dothideomycetidae</taxon>
        <taxon>Mycosphaerellales</taxon>
        <taxon>Teratosphaeriaceae</taxon>
        <taxon>Meristemomyces</taxon>
    </lineage>
</organism>
<protein>
    <recommendedName>
        <fullName evidence="3 6">Alpha-galactosidase</fullName>
        <ecNumber evidence="3 6">3.2.1.22</ecNumber>
    </recommendedName>
    <alternativeName>
        <fullName evidence="6">Melibiase</fullName>
    </alternativeName>
</protein>
<dbReference type="InterPro" id="IPR013785">
    <property type="entry name" value="Aldolase_TIM"/>
</dbReference>
<name>A0AAN7YRS7_9PEZI</name>
<keyword evidence="4 6" id="KW-0378">Hydrolase</keyword>
<accession>A0AAN7YRS7</accession>
<dbReference type="PANTHER" id="PTHR11452:SF75">
    <property type="entry name" value="ALPHA-GALACTOSIDASE MEL1"/>
    <property type="match status" value="1"/>
</dbReference>
<dbReference type="CDD" id="cd14792">
    <property type="entry name" value="GH27"/>
    <property type="match status" value="1"/>
</dbReference>